<evidence type="ECO:0000313" key="3">
    <source>
        <dbReference type="Proteomes" id="UP001304298"/>
    </source>
</evidence>
<evidence type="ECO:0000259" key="1">
    <source>
        <dbReference type="PROSITE" id="PS50075"/>
    </source>
</evidence>
<dbReference type="Proteomes" id="UP001304298">
    <property type="component" value="Unassembled WGS sequence"/>
</dbReference>
<dbReference type="SUPFAM" id="SSF47336">
    <property type="entry name" value="ACP-like"/>
    <property type="match status" value="1"/>
</dbReference>
<gene>
    <name evidence="2" type="ORF">VA596_06090</name>
</gene>
<dbReference type="EMBL" id="JAYFSI010000001">
    <property type="protein sequence ID" value="MEA5359100.1"/>
    <property type="molecule type" value="Genomic_DNA"/>
</dbReference>
<feature type="domain" description="Carrier" evidence="1">
    <location>
        <begin position="3"/>
        <end position="77"/>
    </location>
</feature>
<proteinExistence type="predicted"/>
<sequence>METTVNARLVQLLADKAELPVTELAPDRTLEEIGLDSLHLMEVALWVQREYGAVVPEGDLHHDLTVREALAYLDEKTAAVR</sequence>
<dbReference type="PROSITE" id="PS50075">
    <property type="entry name" value="CARRIER"/>
    <property type="match status" value="1"/>
</dbReference>
<reference evidence="2 3" key="1">
    <citation type="submission" date="2023-12" db="EMBL/GenBank/DDBJ databases">
        <title>Amycolatopsis sp. V23-08.</title>
        <authorList>
            <person name="Somphong A."/>
        </authorList>
    </citation>
    <scope>NUCLEOTIDE SEQUENCE [LARGE SCALE GENOMIC DNA]</scope>
    <source>
        <strain evidence="2 3">V23-08</strain>
    </source>
</reference>
<accession>A0ABU5QYS9</accession>
<name>A0ABU5QYS9_9PSEU</name>
<dbReference type="RefSeq" id="WP_323324327.1">
    <property type="nucleotide sequence ID" value="NZ_JAYFSI010000001.1"/>
</dbReference>
<organism evidence="2 3">
    <name type="scientific">Amycolatopsis heterodermiae</name>
    <dbReference type="NCBI Taxonomy" id="3110235"/>
    <lineage>
        <taxon>Bacteria</taxon>
        <taxon>Bacillati</taxon>
        <taxon>Actinomycetota</taxon>
        <taxon>Actinomycetes</taxon>
        <taxon>Pseudonocardiales</taxon>
        <taxon>Pseudonocardiaceae</taxon>
        <taxon>Amycolatopsis</taxon>
    </lineage>
</organism>
<evidence type="ECO:0000313" key="2">
    <source>
        <dbReference type="EMBL" id="MEA5359100.1"/>
    </source>
</evidence>
<keyword evidence="3" id="KW-1185">Reference proteome</keyword>
<dbReference type="Pfam" id="PF00550">
    <property type="entry name" value="PP-binding"/>
    <property type="match status" value="1"/>
</dbReference>
<dbReference type="Gene3D" id="1.10.1200.10">
    <property type="entry name" value="ACP-like"/>
    <property type="match status" value="1"/>
</dbReference>
<dbReference type="InterPro" id="IPR036736">
    <property type="entry name" value="ACP-like_sf"/>
</dbReference>
<comment type="caution">
    <text evidence="2">The sequence shown here is derived from an EMBL/GenBank/DDBJ whole genome shotgun (WGS) entry which is preliminary data.</text>
</comment>
<dbReference type="InterPro" id="IPR009081">
    <property type="entry name" value="PP-bd_ACP"/>
</dbReference>
<protein>
    <submittedName>
        <fullName evidence="2">Acyl carrier protein</fullName>
    </submittedName>
</protein>